<gene>
    <name evidence="1" type="ORF">MESS2_130033</name>
</gene>
<name>M5EY06_9HYPH</name>
<comment type="caution">
    <text evidence="1">The sequence shown here is derived from an EMBL/GenBank/DDBJ whole genome shotgun (WGS) entry which is preliminary data.</text>
</comment>
<organism evidence="1 2">
    <name type="scientific">Mesorhizobium metallidurans STM 2683</name>
    <dbReference type="NCBI Taxonomy" id="1297569"/>
    <lineage>
        <taxon>Bacteria</taxon>
        <taxon>Pseudomonadati</taxon>
        <taxon>Pseudomonadota</taxon>
        <taxon>Alphaproteobacteria</taxon>
        <taxon>Hyphomicrobiales</taxon>
        <taxon>Phyllobacteriaceae</taxon>
        <taxon>Mesorhizobium</taxon>
    </lineage>
</organism>
<evidence type="ECO:0000313" key="2">
    <source>
        <dbReference type="Proteomes" id="UP000012062"/>
    </source>
</evidence>
<keyword evidence="2" id="KW-1185">Reference proteome</keyword>
<evidence type="ECO:0000313" key="1">
    <source>
        <dbReference type="EMBL" id="CCV04476.1"/>
    </source>
</evidence>
<dbReference type="Proteomes" id="UP000012062">
    <property type="component" value="Unassembled WGS sequence"/>
</dbReference>
<proteinExistence type="predicted"/>
<dbReference type="AlphaFoldDB" id="M5EY06"/>
<dbReference type="EMBL" id="CAUM01000035">
    <property type="protein sequence ID" value="CCV04476.1"/>
    <property type="molecule type" value="Genomic_DNA"/>
</dbReference>
<reference evidence="1 2" key="1">
    <citation type="submission" date="2013-02" db="EMBL/GenBank/DDBJ databases">
        <authorList>
            <person name="Genoscope - CEA"/>
        </authorList>
    </citation>
    <scope>NUCLEOTIDE SEQUENCE [LARGE SCALE GENOMIC DNA]</scope>
    <source>
        <strain evidence="1 2">STM 2683</strain>
    </source>
</reference>
<sequence length="100" mass="11538">MTDIHVICQHKMNWAKLQDGLFEAGEWVVSDDTADELKQTRGRIYLHEKQKERAWHGGAVLDWKPSPGDSKRKIFPYSVDGPFRSICPGSWSREIAIVRE</sequence>
<accession>M5EY06</accession>
<protein>
    <submittedName>
        <fullName evidence="1">Uncharacterized protein</fullName>
    </submittedName>
</protein>